<keyword evidence="4 7" id="KW-0812">Transmembrane</keyword>
<dbReference type="PIRSF" id="PIRSF006066">
    <property type="entry name" value="HI0050"/>
    <property type="match status" value="1"/>
</dbReference>
<evidence type="ECO:0000256" key="4">
    <source>
        <dbReference type="ARBA" id="ARBA00022692"/>
    </source>
</evidence>
<dbReference type="GO" id="GO:0005886">
    <property type="term" value="C:plasma membrane"/>
    <property type="evidence" value="ECO:0007669"/>
    <property type="project" value="UniProtKB-SubCell"/>
</dbReference>
<feature type="transmembrane region" description="Helical" evidence="7">
    <location>
        <begin position="365"/>
        <end position="391"/>
    </location>
</feature>
<gene>
    <name evidence="9" type="ORF">HUG20_10710</name>
</gene>
<dbReference type="GO" id="GO:0022857">
    <property type="term" value="F:transmembrane transporter activity"/>
    <property type="evidence" value="ECO:0007669"/>
    <property type="project" value="TreeGrafter"/>
</dbReference>
<evidence type="ECO:0000313" key="10">
    <source>
        <dbReference type="Proteomes" id="UP000595349"/>
    </source>
</evidence>
<dbReference type="KEGG" id="scib:HUG20_10710"/>
<sequence>MELWMIAIILFGSLLFFLFLGIPVSFALGGISIILGMIYWGGLPSLDGFVLGSYENVTQAILTAVPLYIFMAAVLMYSGLAEDLYEVIYRWFGGIRGGLAAGTSVIAAIFSSMVGVISASTAALGMVSRPSMLKRGYDDKLTLGVIMAGGTLGLLIPPSIVMIIYSSESGESAAALFMAGIVPGLFAAAIFIVYSLVLCFIKPEKGPKIDIEERFTWGEKLRSLRGVILPLVVIAIVLGSIYLGIATPTEAGAVGGVGALFAAGTKKQLNVENMKSIFLMTARLTGMVFWILIGAAAYARIVAVTGVGDGLAAMIAESDYNRWIVLILILVLFLIFGMFMDSVAVLLITAPFFLPLLTALDFDLIWFGVLFIITVCIGSLTPPVGLSLFIMKGVAPDISIGKIYSAVWPFVFLLVLMIVIVLIFPEVAMWLPSMMMD</sequence>
<proteinExistence type="predicted"/>
<feature type="transmembrane region" description="Helical" evidence="7">
    <location>
        <begin position="60"/>
        <end position="80"/>
    </location>
</feature>
<organism evidence="9 10">
    <name type="scientific">Salicibibacter cibi</name>
    <dbReference type="NCBI Taxonomy" id="2743001"/>
    <lineage>
        <taxon>Bacteria</taxon>
        <taxon>Bacillati</taxon>
        <taxon>Bacillota</taxon>
        <taxon>Bacilli</taxon>
        <taxon>Bacillales</taxon>
        <taxon>Bacillaceae</taxon>
        <taxon>Salicibibacter</taxon>
    </lineage>
</organism>
<dbReference type="AlphaFoldDB" id="A0A7T7CFM5"/>
<reference evidence="9 10" key="1">
    <citation type="submission" date="2020-06" db="EMBL/GenBank/DDBJ databases">
        <title>Genomic analysis of Salicibibacter sp. NKC21-4.</title>
        <authorList>
            <person name="Oh Y.J."/>
        </authorList>
    </citation>
    <scope>NUCLEOTIDE SEQUENCE [LARGE SCALE GENOMIC DNA]</scope>
    <source>
        <strain evidence="9 10">NKC21-4</strain>
    </source>
</reference>
<name>A0A7T7CFM5_9BACI</name>
<accession>A0A7T7CFM5</accession>
<feature type="transmembrane region" description="Helical" evidence="7">
    <location>
        <begin position="145"/>
        <end position="167"/>
    </location>
</feature>
<feature type="transmembrane region" description="Helical" evidence="7">
    <location>
        <begin position="100"/>
        <end position="124"/>
    </location>
</feature>
<evidence type="ECO:0000256" key="6">
    <source>
        <dbReference type="ARBA" id="ARBA00023136"/>
    </source>
</evidence>
<dbReference type="InterPro" id="IPR010656">
    <property type="entry name" value="DctM"/>
</dbReference>
<dbReference type="InterPro" id="IPR004681">
    <property type="entry name" value="TRAP_DctM"/>
</dbReference>
<feature type="transmembrane region" description="Helical" evidence="7">
    <location>
        <begin position="173"/>
        <end position="201"/>
    </location>
</feature>
<evidence type="ECO:0000259" key="8">
    <source>
        <dbReference type="Pfam" id="PF06808"/>
    </source>
</evidence>
<keyword evidence="3" id="KW-0997">Cell inner membrane</keyword>
<dbReference type="EMBL" id="CP054706">
    <property type="protein sequence ID" value="QQK80315.1"/>
    <property type="molecule type" value="Genomic_DNA"/>
</dbReference>
<feature type="transmembrane region" description="Helical" evidence="7">
    <location>
        <begin position="323"/>
        <end position="353"/>
    </location>
</feature>
<keyword evidence="5 7" id="KW-1133">Transmembrane helix</keyword>
<evidence type="ECO:0000256" key="1">
    <source>
        <dbReference type="ARBA" id="ARBA00004429"/>
    </source>
</evidence>
<protein>
    <submittedName>
        <fullName evidence="9">TRAP transporter large permease subunit</fullName>
    </submittedName>
</protein>
<dbReference type="PANTHER" id="PTHR33362:SF5">
    <property type="entry name" value="C4-DICARBOXYLATE TRAP TRANSPORTER LARGE PERMEASE PROTEIN DCTM"/>
    <property type="match status" value="1"/>
</dbReference>
<evidence type="ECO:0000256" key="3">
    <source>
        <dbReference type="ARBA" id="ARBA00022519"/>
    </source>
</evidence>
<feature type="transmembrane region" description="Helical" evidence="7">
    <location>
        <begin position="287"/>
        <end position="311"/>
    </location>
</feature>
<dbReference type="PANTHER" id="PTHR33362">
    <property type="entry name" value="SIALIC ACID TRAP TRANSPORTER PERMEASE PROTEIN SIAT-RELATED"/>
    <property type="match status" value="1"/>
</dbReference>
<keyword evidence="6 7" id="KW-0472">Membrane</keyword>
<dbReference type="RefSeq" id="WP_200084653.1">
    <property type="nucleotide sequence ID" value="NZ_CP054706.1"/>
</dbReference>
<dbReference type="NCBIfam" id="TIGR00786">
    <property type="entry name" value="dctM"/>
    <property type="match status" value="1"/>
</dbReference>
<evidence type="ECO:0000313" key="9">
    <source>
        <dbReference type="EMBL" id="QQK80315.1"/>
    </source>
</evidence>
<evidence type="ECO:0000256" key="7">
    <source>
        <dbReference type="SAM" id="Phobius"/>
    </source>
</evidence>
<dbReference type="Pfam" id="PF06808">
    <property type="entry name" value="DctM"/>
    <property type="match status" value="1"/>
</dbReference>
<keyword evidence="2" id="KW-1003">Cell membrane</keyword>
<dbReference type="Proteomes" id="UP000595349">
    <property type="component" value="Chromosome"/>
</dbReference>
<keyword evidence="10" id="KW-1185">Reference proteome</keyword>
<feature type="transmembrane region" description="Helical" evidence="7">
    <location>
        <begin position="403"/>
        <end position="424"/>
    </location>
</feature>
<evidence type="ECO:0000256" key="2">
    <source>
        <dbReference type="ARBA" id="ARBA00022475"/>
    </source>
</evidence>
<feature type="domain" description="TRAP C4-dicarboxylate transport system permease DctM subunit" evidence="8">
    <location>
        <begin position="11"/>
        <end position="426"/>
    </location>
</feature>
<feature type="transmembrane region" description="Helical" evidence="7">
    <location>
        <begin position="6"/>
        <end position="39"/>
    </location>
</feature>
<evidence type="ECO:0000256" key="5">
    <source>
        <dbReference type="ARBA" id="ARBA00022989"/>
    </source>
</evidence>
<comment type="subcellular location">
    <subcellularLocation>
        <location evidence="1">Cell inner membrane</location>
        <topology evidence="1">Multi-pass membrane protein</topology>
    </subcellularLocation>
</comment>
<feature type="transmembrane region" description="Helical" evidence="7">
    <location>
        <begin position="222"/>
        <end position="245"/>
    </location>
</feature>